<evidence type="ECO:0000313" key="2">
    <source>
        <dbReference type="Proteomes" id="UP000824469"/>
    </source>
</evidence>
<dbReference type="AlphaFoldDB" id="A0AA38C6P7"/>
<sequence length="65" mass="7712">MPKMEVEFEALQVKITTHDEVAYTKEALQKKPTITKEEVIHARYPDSAYQKEVYQKTMEILRNLQ</sequence>
<comment type="caution">
    <text evidence="1">The sequence shown here is derived from an EMBL/GenBank/DDBJ whole genome shotgun (WGS) entry which is preliminary data.</text>
</comment>
<accession>A0AA38C6P7</accession>
<reference evidence="1 2" key="1">
    <citation type="journal article" date="2021" name="Nat. Plants">
        <title>The Taxus genome provides insights into paclitaxel biosynthesis.</title>
        <authorList>
            <person name="Xiong X."/>
            <person name="Gou J."/>
            <person name="Liao Q."/>
            <person name="Li Y."/>
            <person name="Zhou Q."/>
            <person name="Bi G."/>
            <person name="Li C."/>
            <person name="Du R."/>
            <person name="Wang X."/>
            <person name="Sun T."/>
            <person name="Guo L."/>
            <person name="Liang H."/>
            <person name="Lu P."/>
            <person name="Wu Y."/>
            <person name="Zhang Z."/>
            <person name="Ro D.K."/>
            <person name="Shang Y."/>
            <person name="Huang S."/>
            <person name="Yan J."/>
        </authorList>
    </citation>
    <scope>NUCLEOTIDE SEQUENCE [LARGE SCALE GENOMIC DNA]</scope>
    <source>
        <strain evidence="1">Ta-2019</strain>
    </source>
</reference>
<protein>
    <submittedName>
        <fullName evidence="1">Uncharacterized protein</fullName>
    </submittedName>
</protein>
<gene>
    <name evidence="1" type="ORF">KI387_044653</name>
</gene>
<name>A0AA38C6P7_TAXCH</name>
<evidence type="ECO:0000313" key="1">
    <source>
        <dbReference type="EMBL" id="KAH9291082.1"/>
    </source>
</evidence>
<dbReference type="Proteomes" id="UP000824469">
    <property type="component" value="Unassembled WGS sequence"/>
</dbReference>
<proteinExistence type="predicted"/>
<organism evidence="1 2">
    <name type="scientific">Taxus chinensis</name>
    <name type="common">Chinese yew</name>
    <name type="synonym">Taxus wallichiana var. chinensis</name>
    <dbReference type="NCBI Taxonomy" id="29808"/>
    <lineage>
        <taxon>Eukaryota</taxon>
        <taxon>Viridiplantae</taxon>
        <taxon>Streptophyta</taxon>
        <taxon>Embryophyta</taxon>
        <taxon>Tracheophyta</taxon>
        <taxon>Spermatophyta</taxon>
        <taxon>Pinopsida</taxon>
        <taxon>Pinidae</taxon>
        <taxon>Conifers II</taxon>
        <taxon>Cupressales</taxon>
        <taxon>Taxaceae</taxon>
        <taxon>Taxus</taxon>
    </lineage>
</organism>
<feature type="non-terminal residue" evidence="1">
    <location>
        <position position="65"/>
    </location>
</feature>
<keyword evidence="2" id="KW-1185">Reference proteome</keyword>
<dbReference type="EMBL" id="JAHRHJ020003813">
    <property type="protein sequence ID" value="KAH9291082.1"/>
    <property type="molecule type" value="Genomic_DNA"/>
</dbReference>